<dbReference type="InterPro" id="IPR036508">
    <property type="entry name" value="Chitin-bd_dom_sf"/>
</dbReference>
<dbReference type="GO" id="GO:0005576">
    <property type="term" value="C:extracellular region"/>
    <property type="evidence" value="ECO:0007669"/>
    <property type="project" value="InterPro"/>
</dbReference>
<feature type="domain" description="Chitin-binding type-2" evidence="1">
    <location>
        <begin position="82"/>
        <end position="139"/>
    </location>
</feature>
<dbReference type="InterPro" id="IPR002557">
    <property type="entry name" value="Chitin-bd_dom"/>
</dbReference>
<sequence length="234" mass="25498">MPQRNTKYIGPGIVFTILGLLHAALLVSFVHGTVTTTITTTVTARTITIGTLPWTPGPTPPSQTISFQNPTNPSETFLFECPAGCNGGAACEWVSPVNCSEYVNCDYRREPALFACDEGLHFWDQLKQCAPPRQAKCTPMLVENGIRLCEMVVHHGLSGGSFDLVMVLLVDEKKHNYVHSRESCVSFWFEDGIKIDLSVFLGYDSIAALASASESFLMDYAYGELSGHEVALGG</sequence>
<accession>A0A2J6QA00</accession>
<evidence type="ECO:0000313" key="3">
    <source>
        <dbReference type="Proteomes" id="UP000235672"/>
    </source>
</evidence>
<evidence type="ECO:0000313" key="2">
    <source>
        <dbReference type="EMBL" id="PMD23096.1"/>
    </source>
</evidence>
<gene>
    <name evidence="2" type="ORF">NA56DRAFT_702198</name>
</gene>
<dbReference type="Pfam" id="PF01607">
    <property type="entry name" value="CBM_14"/>
    <property type="match status" value="1"/>
</dbReference>
<dbReference type="AlphaFoldDB" id="A0A2J6QA00"/>
<protein>
    <recommendedName>
        <fullName evidence="1">Chitin-binding type-2 domain-containing protein</fullName>
    </recommendedName>
</protein>
<dbReference type="Gene3D" id="2.170.140.10">
    <property type="entry name" value="Chitin binding domain"/>
    <property type="match status" value="1"/>
</dbReference>
<reference evidence="2 3" key="1">
    <citation type="submission" date="2016-05" db="EMBL/GenBank/DDBJ databases">
        <title>A degradative enzymes factory behind the ericoid mycorrhizal symbiosis.</title>
        <authorList>
            <consortium name="DOE Joint Genome Institute"/>
            <person name="Martino E."/>
            <person name="Morin E."/>
            <person name="Grelet G."/>
            <person name="Kuo A."/>
            <person name="Kohler A."/>
            <person name="Daghino S."/>
            <person name="Barry K."/>
            <person name="Choi C."/>
            <person name="Cichocki N."/>
            <person name="Clum A."/>
            <person name="Copeland A."/>
            <person name="Hainaut M."/>
            <person name="Haridas S."/>
            <person name="Labutti K."/>
            <person name="Lindquist E."/>
            <person name="Lipzen A."/>
            <person name="Khouja H.-R."/>
            <person name="Murat C."/>
            <person name="Ohm R."/>
            <person name="Olson A."/>
            <person name="Spatafora J."/>
            <person name="Veneault-Fourrey C."/>
            <person name="Henrissat B."/>
            <person name="Grigoriev I."/>
            <person name="Martin F."/>
            <person name="Perotto S."/>
        </authorList>
    </citation>
    <scope>NUCLEOTIDE SEQUENCE [LARGE SCALE GENOMIC DNA]</scope>
    <source>
        <strain evidence="2 3">UAMH 7357</strain>
    </source>
</reference>
<organism evidence="2 3">
    <name type="scientific">Hyaloscypha hepaticicola</name>
    <dbReference type="NCBI Taxonomy" id="2082293"/>
    <lineage>
        <taxon>Eukaryota</taxon>
        <taxon>Fungi</taxon>
        <taxon>Dikarya</taxon>
        <taxon>Ascomycota</taxon>
        <taxon>Pezizomycotina</taxon>
        <taxon>Leotiomycetes</taxon>
        <taxon>Helotiales</taxon>
        <taxon>Hyaloscyphaceae</taxon>
        <taxon>Hyaloscypha</taxon>
    </lineage>
</organism>
<evidence type="ECO:0000259" key="1">
    <source>
        <dbReference type="PROSITE" id="PS50940"/>
    </source>
</evidence>
<dbReference type="PROSITE" id="PS50940">
    <property type="entry name" value="CHIT_BIND_II"/>
    <property type="match status" value="1"/>
</dbReference>
<proteinExistence type="predicted"/>
<dbReference type="GO" id="GO:0008061">
    <property type="term" value="F:chitin binding"/>
    <property type="evidence" value="ECO:0007669"/>
    <property type="project" value="InterPro"/>
</dbReference>
<name>A0A2J6QA00_9HELO</name>
<keyword evidence="3" id="KW-1185">Reference proteome</keyword>
<dbReference type="EMBL" id="KZ613476">
    <property type="protein sequence ID" value="PMD23096.1"/>
    <property type="molecule type" value="Genomic_DNA"/>
</dbReference>
<dbReference type="OrthoDB" id="3474502at2759"/>
<dbReference type="Proteomes" id="UP000235672">
    <property type="component" value="Unassembled WGS sequence"/>
</dbReference>
<dbReference type="SUPFAM" id="SSF57625">
    <property type="entry name" value="Invertebrate chitin-binding proteins"/>
    <property type="match status" value="1"/>
</dbReference>